<protein>
    <submittedName>
        <fullName evidence="3">Endonuclease</fullName>
    </submittedName>
</protein>
<proteinExistence type="predicted"/>
<accession>A0A9P4A394</accession>
<dbReference type="PANTHER" id="PTHR14859:SF1">
    <property type="entry name" value="PGAP2-INTERACTING PROTEIN"/>
    <property type="match status" value="1"/>
</dbReference>
<dbReference type="RefSeq" id="WP_118029624.1">
    <property type="nucleotide sequence ID" value="NZ_CACRTB010000007.1"/>
</dbReference>
<keyword evidence="1" id="KW-0732">Signal</keyword>
<dbReference type="PANTHER" id="PTHR14859">
    <property type="entry name" value="CALCOFLUOR WHITE HYPERSENSITIVE PROTEIN PRECURSOR"/>
    <property type="match status" value="1"/>
</dbReference>
<keyword evidence="3" id="KW-0378">Hydrolase</keyword>
<sequence length="280" mass="30991">MKRKLYLLLALIVGSCMFYACDSDDPSNNVGGTTTPKGVSLKVMTYNIYSGQKAYSGTKGLDTIAAVIKKVNPDIIGIQEFETGSDKLGKADAISLLRERTGMRYAYFAKTGYNPGGGDYGNLILSKYEISEGACYDLPRINEIGDDKYPRSIGIVKVKKNEKEFHFAVTHLSLIEESRVKQVSTILEKIANINGPVILTGDFNAYADSEPLNILREKFEIACLNDNYGLTVEPPVPTKAIDFILYTPDKGLLPVAYDVYYDAYYQSDHFPVVASFVIHD</sequence>
<dbReference type="SUPFAM" id="SSF56219">
    <property type="entry name" value="DNase I-like"/>
    <property type="match status" value="1"/>
</dbReference>
<keyword evidence="3" id="KW-0540">Nuclease</keyword>
<comment type="caution">
    <text evidence="3">The sequence shown here is derived from an EMBL/GenBank/DDBJ whole genome shotgun (WGS) entry which is preliminary data.</text>
</comment>
<organism evidence="3 4">
    <name type="scientific">Bacteroides caccae</name>
    <dbReference type="NCBI Taxonomy" id="47678"/>
    <lineage>
        <taxon>Bacteria</taxon>
        <taxon>Pseudomonadati</taxon>
        <taxon>Bacteroidota</taxon>
        <taxon>Bacteroidia</taxon>
        <taxon>Bacteroidales</taxon>
        <taxon>Bacteroidaceae</taxon>
        <taxon>Bacteroides</taxon>
    </lineage>
</organism>
<evidence type="ECO:0000259" key="2">
    <source>
        <dbReference type="Pfam" id="PF03372"/>
    </source>
</evidence>
<keyword evidence="3" id="KW-0255">Endonuclease</keyword>
<feature type="domain" description="Endonuclease/exonuclease/phosphatase" evidence="2">
    <location>
        <begin position="44"/>
        <end position="269"/>
    </location>
</feature>
<dbReference type="EMBL" id="VVYD01000030">
    <property type="protein sequence ID" value="KAA5494018.1"/>
    <property type="molecule type" value="Genomic_DNA"/>
</dbReference>
<gene>
    <name evidence="3" type="ORF">F2Y31_20920</name>
</gene>
<dbReference type="Pfam" id="PF03372">
    <property type="entry name" value="Exo_endo_phos"/>
    <property type="match status" value="1"/>
</dbReference>
<feature type="signal peptide" evidence="1">
    <location>
        <begin position="1"/>
        <end position="20"/>
    </location>
</feature>
<dbReference type="GO" id="GO:0004519">
    <property type="term" value="F:endonuclease activity"/>
    <property type="evidence" value="ECO:0007669"/>
    <property type="project" value="UniProtKB-KW"/>
</dbReference>
<evidence type="ECO:0000256" key="1">
    <source>
        <dbReference type="SAM" id="SignalP"/>
    </source>
</evidence>
<dbReference type="AlphaFoldDB" id="A0A9P4A394"/>
<dbReference type="Gene3D" id="3.60.10.10">
    <property type="entry name" value="Endonuclease/exonuclease/phosphatase"/>
    <property type="match status" value="1"/>
</dbReference>
<dbReference type="PROSITE" id="PS51257">
    <property type="entry name" value="PROKAR_LIPOPROTEIN"/>
    <property type="match status" value="1"/>
</dbReference>
<reference evidence="3 4" key="1">
    <citation type="journal article" date="2019" name="Nat. Med.">
        <title>A library of human gut bacterial isolates paired with longitudinal multiomics data enables mechanistic microbiome research.</title>
        <authorList>
            <person name="Poyet M."/>
            <person name="Groussin M."/>
            <person name="Gibbons S.M."/>
            <person name="Avila-Pacheco J."/>
            <person name="Jiang X."/>
            <person name="Kearney S.M."/>
            <person name="Perrotta A.R."/>
            <person name="Berdy B."/>
            <person name="Zhao S."/>
            <person name="Lieberman T.D."/>
            <person name="Swanson P.K."/>
            <person name="Smith M."/>
            <person name="Roesemann S."/>
            <person name="Alexander J.E."/>
            <person name="Rich S.A."/>
            <person name="Livny J."/>
            <person name="Vlamakis H."/>
            <person name="Clish C."/>
            <person name="Bullock K."/>
            <person name="Deik A."/>
            <person name="Scott J."/>
            <person name="Pierce K.A."/>
            <person name="Xavier R.J."/>
            <person name="Alm E.J."/>
        </authorList>
    </citation>
    <scope>NUCLEOTIDE SEQUENCE [LARGE SCALE GENOMIC DNA]</scope>
    <source>
        <strain evidence="3 4">BIOML-A19</strain>
    </source>
</reference>
<evidence type="ECO:0000313" key="3">
    <source>
        <dbReference type="EMBL" id="KAA5494018.1"/>
    </source>
</evidence>
<dbReference type="GO" id="GO:0006506">
    <property type="term" value="P:GPI anchor biosynthetic process"/>
    <property type="evidence" value="ECO:0007669"/>
    <property type="project" value="TreeGrafter"/>
</dbReference>
<dbReference type="InterPro" id="IPR051916">
    <property type="entry name" value="GPI-anchor_lipid_remodeler"/>
</dbReference>
<dbReference type="GO" id="GO:0016020">
    <property type="term" value="C:membrane"/>
    <property type="evidence" value="ECO:0007669"/>
    <property type="project" value="GOC"/>
</dbReference>
<feature type="chain" id="PRO_5040399489" evidence="1">
    <location>
        <begin position="21"/>
        <end position="280"/>
    </location>
</feature>
<dbReference type="InterPro" id="IPR036691">
    <property type="entry name" value="Endo/exonu/phosph_ase_sf"/>
</dbReference>
<dbReference type="InterPro" id="IPR005135">
    <property type="entry name" value="Endo/exonuclease/phosphatase"/>
</dbReference>
<evidence type="ECO:0000313" key="4">
    <source>
        <dbReference type="Proteomes" id="UP000368418"/>
    </source>
</evidence>
<name>A0A9P4A394_9BACE</name>
<dbReference type="Proteomes" id="UP000368418">
    <property type="component" value="Unassembled WGS sequence"/>
</dbReference>